<name>W7ANS3_PLAVN</name>
<keyword evidence="1" id="KW-0677">Repeat</keyword>
<sequence length="1345" mass="156546">MMQTNKSMVIRGMRETLEIEYERKSRGKSFLIAVRLIQIITTIIYVILFNLLSYTFLSLGEDEIKEYNIPKDQTDILQTNEIFYNYYKPFNIINIIFGSLSILLNIVHFLEVWGAKFLFINYKNSKIIKLICLNFQLLFTSLMFIENLENNSFFCNIRSYEYWFSNYNSDMLINVGDKLCQLHSYANIFLSIFIIISLLDFLTLYINTETHFKNKFVLTFLKILSSNIYISLFYILLKNYYFYKTILPKYNVFNADLLEEAIKTIIHYTQKHKDFCFYLVLISTAISSFLFNVLNCYDLYSIVKACKYSLFIGVIINGCTLFLLICQVIISSYVAQGSLFFCSYDNYLNAIQNGNGNPLNTDIASPNIIETKWFCNLNYILYLYEYLIDRKKKLCFLNIRHNVKIKNIYNGPNNIIVIYENNELEIVGLNNHGQLGLGDKTNRNKLTINPIFSKQTIRKISCGLEHIVALMHNYNVFVWGNNKYGQLGIGDTTKEISTPLLVYFNEKVIDIACGNNHSIFLTESDLPHDNYITNDIDEQKKDEKCVDLNKIIEKEDHINNKCLSNFGININDLNCNKHIDNLNQTNLLHFHNENQFKEREEIKKTIEKIPKEVKNAPKQTPLEKENSIQKEDILCFNNIYSCGSGSNGKLGFKEEDNAYFPKKVDIKKKLKISNIYSSHDYNALLTSTGELYTWGNNNIDELNINNNKSNYEIKLKNFNNDIVIKASLGKLYSACLTKNNNFYIWGNNITGINRLNLSNHKVKEFSCNDDNIIILTEDNKLFLLNSLKKIQCMNKLIEDKLYADKKNDNSIRYNFIGNGNNYLYVQMGINQDANNISSLKINDYSSDNLLESVDKQDITYNEINENIIHCNNFISLNSDNIEPMESILNAKDKQIEQYKLCEDNKKNKNREEIIFSSKISEKSEATPDIATGCSLKGNEDEIEDRKTNFYEEIGQKCEIIKINNTTHSDLPFFKMDHTTNNIKNKPIYGINKNIINTFSSFSNMFGKNENLYNFCNGSTTEKEAKEETKNEESKNEKKKQKSKKNRKQNNMPNEKIKIMNFLNSINNSKQIACINDIDCLINGNYLNFENKKKNYGDYHFIKNKIDEVMNKNANYIDYLSCCDEIMSNFDDLPTENQNTFSSYAHQEDKYINLNIILLKELNKQKKINVFYSHVLSAVLQQLNDLKEEKNKLKKKLSLFRNLNKPTHGVNKYKDETHPKYNNSSNINSNNIKNKTIPILKRHPKRLHITQSKKTNEKNEKNLPLNLKQHSINLHIDIPTATTISDSNDNPYFLGERNLINIQSKKTTTESNNLLFVNEFEPDLFIKKKSENNAEVNNIPIFFLNN</sequence>
<evidence type="ECO:0000256" key="5">
    <source>
        <dbReference type="SAM" id="Phobius"/>
    </source>
</evidence>
<feature type="transmembrane region" description="Helical" evidence="5">
    <location>
        <begin position="185"/>
        <end position="204"/>
    </location>
</feature>
<feature type="repeat" description="RCC1" evidence="2">
    <location>
        <begin position="474"/>
        <end position="524"/>
    </location>
</feature>
<feature type="repeat" description="RCC1" evidence="2">
    <location>
        <begin position="422"/>
        <end position="473"/>
    </location>
</feature>
<feature type="region of interest" description="Disordered" evidence="4">
    <location>
        <begin position="1022"/>
        <end position="1053"/>
    </location>
</feature>
<feature type="transmembrane region" description="Helical" evidence="5">
    <location>
        <begin position="277"/>
        <end position="297"/>
    </location>
</feature>
<dbReference type="Pfam" id="PF00415">
    <property type="entry name" value="RCC1"/>
    <property type="match status" value="2"/>
</dbReference>
<feature type="region of interest" description="Disordered" evidence="4">
    <location>
        <begin position="1207"/>
        <end position="1230"/>
    </location>
</feature>
<keyword evidence="3" id="KW-0175">Coiled coil</keyword>
<gene>
    <name evidence="6" type="ORF">YYG_01978</name>
</gene>
<feature type="transmembrane region" description="Helical" evidence="5">
    <location>
        <begin position="30"/>
        <end position="52"/>
    </location>
</feature>
<dbReference type="PRINTS" id="PR00633">
    <property type="entry name" value="RCCNDNSATION"/>
</dbReference>
<feature type="transmembrane region" description="Helical" evidence="5">
    <location>
        <begin position="92"/>
        <end position="115"/>
    </location>
</feature>
<dbReference type="InterPro" id="IPR051625">
    <property type="entry name" value="Signaling_Regulatory_Domain"/>
</dbReference>
<evidence type="ECO:0000256" key="4">
    <source>
        <dbReference type="SAM" id="MobiDB-lite"/>
    </source>
</evidence>
<dbReference type="Proteomes" id="UP000030659">
    <property type="component" value="Unassembled WGS sequence"/>
</dbReference>
<dbReference type="Gene3D" id="2.130.10.30">
    <property type="entry name" value="Regulator of chromosome condensation 1/beta-lactamase-inhibitor protein II"/>
    <property type="match status" value="2"/>
</dbReference>
<dbReference type="InterPro" id="IPR000408">
    <property type="entry name" value="Reg_chr_condens"/>
</dbReference>
<reference evidence="6 7" key="1">
    <citation type="submission" date="2013-02" db="EMBL/GenBank/DDBJ databases">
        <title>The Genome Sequence of Plasmodium vinckei petteri CR.</title>
        <authorList>
            <consortium name="The Broad Institute Genome Sequencing Platform"/>
            <consortium name="The Broad Institute Genome Sequencing Center for Infectious Disease"/>
            <person name="Neafsey D."/>
            <person name="Cheeseman I."/>
            <person name="Volkman S."/>
            <person name="Adams J."/>
            <person name="Walker B."/>
            <person name="Young S.K."/>
            <person name="Zeng Q."/>
            <person name="Gargeya S."/>
            <person name="Fitzgerald M."/>
            <person name="Haas B."/>
            <person name="Abouelleil A."/>
            <person name="Alvarado L."/>
            <person name="Arachchi H.M."/>
            <person name="Berlin A.M."/>
            <person name="Chapman S.B."/>
            <person name="Dewar J."/>
            <person name="Goldberg J."/>
            <person name="Griggs A."/>
            <person name="Gujja S."/>
            <person name="Hansen M."/>
            <person name="Howarth C."/>
            <person name="Imamovic A."/>
            <person name="Larimer J."/>
            <person name="McCowan C."/>
            <person name="Murphy C."/>
            <person name="Neiman D."/>
            <person name="Pearson M."/>
            <person name="Priest M."/>
            <person name="Roberts A."/>
            <person name="Saif S."/>
            <person name="Shea T."/>
            <person name="Sisk P."/>
            <person name="Sykes S."/>
            <person name="Wortman J."/>
            <person name="Nusbaum C."/>
            <person name="Birren B."/>
        </authorList>
    </citation>
    <scope>NUCLEOTIDE SEQUENCE [LARGE SCALE GENOMIC DNA]</scope>
    <source>
        <strain evidence="6 7">CR</strain>
    </source>
</reference>
<feature type="transmembrane region" description="Helical" evidence="5">
    <location>
        <begin position="309"/>
        <end position="334"/>
    </location>
</feature>
<dbReference type="InterPro" id="IPR009091">
    <property type="entry name" value="RCC1/BLIP-II"/>
</dbReference>
<organism evidence="6 7">
    <name type="scientific">Plasmodium vinckei petteri</name>
    <dbReference type="NCBI Taxonomy" id="138298"/>
    <lineage>
        <taxon>Eukaryota</taxon>
        <taxon>Sar</taxon>
        <taxon>Alveolata</taxon>
        <taxon>Apicomplexa</taxon>
        <taxon>Aconoidasida</taxon>
        <taxon>Haemosporida</taxon>
        <taxon>Plasmodiidae</taxon>
        <taxon>Plasmodium</taxon>
        <taxon>Plasmodium (Vinckeia)</taxon>
    </lineage>
</organism>
<evidence type="ECO:0000256" key="3">
    <source>
        <dbReference type="SAM" id="Coils"/>
    </source>
</evidence>
<dbReference type="PROSITE" id="PS50012">
    <property type="entry name" value="RCC1_3"/>
    <property type="match status" value="4"/>
</dbReference>
<feature type="coiled-coil region" evidence="3">
    <location>
        <begin position="1175"/>
        <end position="1202"/>
    </location>
</feature>
<feature type="compositionally biased region" description="Basic residues" evidence="4">
    <location>
        <begin position="1036"/>
        <end position="1047"/>
    </location>
</feature>
<feature type="transmembrane region" description="Helical" evidence="5">
    <location>
        <begin position="127"/>
        <end position="145"/>
    </location>
</feature>
<keyword evidence="5" id="KW-0812">Transmembrane</keyword>
<dbReference type="eggNOG" id="KOG1426">
    <property type="taxonomic scope" value="Eukaryota"/>
</dbReference>
<dbReference type="PANTHER" id="PTHR22872">
    <property type="entry name" value="BTK-BINDING PROTEIN-RELATED"/>
    <property type="match status" value="1"/>
</dbReference>
<feature type="repeat" description="RCC1" evidence="2">
    <location>
        <begin position="689"/>
        <end position="739"/>
    </location>
</feature>
<keyword evidence="5" id="KW-0472">Membrane</keyword>
<proteinExistence type="predicted"/>
<feature type="compositionally biased region" description="Basic and acidic residues" evidence="4">
    <location>
        <begin position="1022"/>
        <end position="1035"/>
    </location>
</feature>
<evidence type="ECO:0000256" key="2">
    <source>
        <dbReference type="PROSITE-ProRule" id="PRU00235"/>
    </source>
</evidence>
<feature type="compositionally biased region" description="Low complexity" evidence="4">
    <location>
        <begin position="1221"/>
        <end position="1230"/>
    </location>
</feature>
<dbReference type="EMBL" id="KI965397">
    <property type="protein sequence ID" value="EUD72978.1"/>
    <property type="molecule type" value="Genomic_DNA"/>
</dbReference>
<feature type="transmembrane region" description="Helical" evidence="5">
    <location>
        <begin position="216"/>
        <end position="237"/>
    </location>
</feature>
<accession>W7ANS3</accession>
<dbReference type="PROSITE" id="PS00626">
    <property type="entry name" value="RCC1_2"/>
    <property type="match status" value="2"/>
</dbReference>
<keyword evidence="5" id="KW-1133">Transmembrane helix</keyword>
<evidence type="ECO:0008006" key="8">
    <source>
        <dbReference type="Google" id="ProtNLM"/>
    </source>
</evidence>
<evidence type="ECO:0000256" key="1">
    <source>
        <dbReference type="ARBA" id="ARBA00022737"/>
    </source>
</evidence>
<evidence type="ECO:0000313" key="7">
    <source>
        <dbReference type="Proteomes" id="UP000030659"/>
    </source>
</evidence>
<protein>
    <recommendedName>
        <fullName evidence="8">Regulator of chromosome condensation</fullName>
    </recommendedName>
</protein>
<feature type="repeat" description="RCC1" evidence="2">
    <location>
        <begin position="637"/>
        <end position="688"/>
    </location>
</feature>
<evidence type="ECO:0000313" key="6">
    <source>
        <dbReference type="EMBL" id="EUD72978.1"/>
    </source>
</evidence>
<dbReference type="SUPFAM" id="SSF50985">
    <property type="entry name" value="RCC1/BLIP-II"/>
    <property type="match status" value="1"/>
</dbReference>